<comment type="caution">
    <text evidence="1">The sequence shown here is derived from an EMBL/GenBank/DDBJ whole genome shotgun (WGS) entry which is preliminary data.</text>
</comment>
<evidence type="ECO:0000313" key="2">
    <source>
        <dbReference type="Proteomes" id="UP000316517"/>
    </source>
</evidence>
<dbReference type="InterPro" id="IPR036249">
    <property type="entry name" value="Thioredoxin-like_sf"/>
</dbReference>
<dbReference type="AlphaFoldDB" id="A0A523TA96"/>
<sequence>MAKHRMHLMLCAGTGCVSNKSLKIREALEKELKKHKLEEEILTVMTGCNGFCAQGPIMVVHPDEIFYQ</sequence>
<dbReference type="Pfam" id="PF01257">
    <property type="entry name" value="2Fe-2S_thioredx"/>
    <property type="match status" value="1"/>
</dbReference>
<dbReference type="EMBL" id="SOJT01000194">
    <property type="protein sequence ID" value="TET27242.1"/>
    <property type="molecule type" value="Genomic_DNA"/>
</dbReference>
<protein>
    <submittedName>
        <fullName evidence="1">(2Fe-2S) ferredoxin domain-containing protein</fullName>
    </submittedName>
</protein>
<proteinExistence type="predicted"/>
<reference evidence="1 2" key="1">
    <citation type="submission" date="2019-03" db="EMBL/GenBank/DDBJ databases">
        <title>Metabolic potential of uncultured bacteria and archaea associated with petroleum seepage in deep-sea sediments.</title>
        <authorList>
            <person name="Dong X."/>
            <person name="Hubert C."/>
        </authorList>
    </citation>
    <scope>NUCLEOTIDE SEQUENCE [LARGE SCALE GENOMIC DNA]</scope>
    <source>
        <strain evidence="1">E44_bin3</strain>
    </source>
</reference>
<organism evidence="1 2">
    <name type="scientific">Aerophobetes bacterium</name>
    <dbReference type="NCBI Taxonomy" id="2030807"/>
    <lineage>
        <taxon>Bacteria</taxon>
        <taxon>Candidatus Aerophobota</taxon>
    </lineage>
</organism>
<dbReference type="Proteomes" id="UP000316517">
    <property type="component" value="Unassembled WGS sequence"/>
</dbReference>
<dbReference type="Gene3D" id="3.40.30.10">
    <property type="entry name" value="Glutaredoxin"/>
    <property type="match status" value="1"/>
</dbReference>
<gene>
    <name evidence="1" type="ORF">E3J68_04465</name>
</gene>
<accession>A0A523TA96</accession>
<name>A0A523TA96_UNCAE</name>
<dbReference type="PROSITE" id="PS51257">
    <property type="entry name" value="PROKAR_LIPOPROTEIN"/>
    <property type="match status" value="1"/>
</dbReference>
<dbReference type="SUPFAM" id="SSF52833">
    <property type="entry name" value="Thioredoxin-like"/>
    <property type="match status" value="1"/>
</dbReference>
<feature type="non-terminal residue" evidence="1">
    <location>
        <position position="68"/>
    </location>
</feature>
<dbReference type="CDD" id="cd02980">
    <property type="entry name" value="TRX_Fd_family"/>
    <property type="match status" value="1"/>
</dbReference>
<evidence type="ECO:0000313" key="1">
    <source>
        <dbReference type="EMBL" id="TET27242.1"/>
    </source>
</evidence>